<dbReference type="Proteomes" id="UP000010366">
    <property type="component" value="Chromosome"/>
</dbReference>
<evidence type="ECO:0000313" key="4">
    <source>
        <dbReference type="Proteomes" id="UP000010366"/>
    </source>
</evidence>
<dbReference type="InterPro" id="IPR051159">
    <property type="entry name" value="Hexapeptide_acetyltransf"/>
</dbReference>
<protein>
    <recommendedName>
        <fullName evidence="5">Acetyltransferase (Isoleucine patch superfamily)</fullName>
    </recommendedName>
</protein>
<keyword evidence="2" id="KW-0677">Repeat</keyword>
<evidence type="ECO:0000313" key="3">
    <source>
        <dbReference type="EMBL" id="AFY92669.1"/>
    </source>
</evidence>
<dbReference type="GO" id="GO:0031470">
    <property type="term" value="C:carboxysome"/>
    <property type="evidence" value="ECO:0007669"/>
    <property type="project" value="UniProtKB-ARBA"/>
</dbReference>
<dbReference type="KEGG" id="cmp:Cha6605_1504"/>
<proteinExistence type="predicted"/>
<dbReference type="Pfam" id="PF00132">
    <property type="entry name" value="Hexapep"/>
    <property type="match status" value="1"/>
</dbReference>
<keyword evidence="4" id="KW-1185">Reference proteome</keyword>
<dbReference type="PROSITE" id="PS00101">
    <property type="entry name" value="HEXAPEP_TRANSFERASES"/>
    <property type="match status" value="1"/>
</dbReference>
<dbReference type="GO" id="GO:0043886">
    <property type="term" value="F:structural constituent of carboxysome shell"/>
    <property type="evidence" value="ECO:0007669"/>
    <property type="project" value="UniProtKB-ARBA"/>
</dbReference>
<gene>
    <name evidence="3" type="ORF">Cha6605_1504</name>
</gene>
<dbReference type="EMBL" id="CP003600">
    <property type="protein sequence ID" value="AFY92669.1"/>
    <property type="molecule type" value="Genomic_DNA"/>
</dbReference>
<dbReference type="SUPFAM" id="SSF51161">
    <property type="entry name" value="Trimeric LpxA-like enzymes"/>
    <property type="match status" value="1"/>
</dbReference>
<sequence length="199" mass="22326">MLKNINPLQTFYMSVKTRSKKIRFYRNVHLHLNKQAKVECKNRFEFGIQYPNEIYLPTQLVMKQDSYLLVQGDFAIFTGARISIDRHAKLVLGSGYIGSNLRLCCFEAIEIGYDVAISEHVTIRDSDNHKLNSNQKISSPIKIGDRVWIGMNVTILKGVTIGNGAVIAAGSVVNRDIPPKTLAAGVPAIVKKHDVTWEK</sequence>
<dbReference type="OrthoDB" id="9801697at2"/>
<dbReference type="eggNOG" id="COG0110">
    <property type="taxonomic scope" value="Bacteria"/>
</dbReference>
<dbReference type="InterPro" id="IPR001451">
    <property type="entry name" value="Hexapep"/>
</dbReference>
<accession>K9UEN5</accession>
<evidence type="ECO:0000256" key="2">
    <source>
        <dbReference type="ARBA" id="ARBA00022737"/>
    </source>
</evidence>
<dbReference type="CDD" id="cd04647">
    <property type="entry name" value="LbH_MAT_like"/>
    <property type="match status" value="1"/>
</dbReference>
<dbReference type="AlphaFoldDB" id="K9UEN5"/>
<dbReference type="PANTHER" id="PTHR23416">
    <property type="entry name" value="SIALIC ACID SYNTHASE-RELATED"/>
    <property type="match status" value="1"/>
</dbReference>
<dbReference type="STRING" id="1173020.Cha6605_1504"/>
<dbReference type="Gene3D" id="2.160.10.10">
    <property type="entry name" value="Hexapeptide repeat proteins"/>
    <property type="match status" value="1"/>
</dbReference>
<evidence type="ECO:0000256" key="1">
    <source>
        <dbReference type="ARBA" id="ARBA00022679"/>
    </source>
</evidence>
<reference evidence="3 4" key="1">
    <citation type="submission" date="2012-05" db="EMBL/GenBank/DDBJ databases">
        <title>Finished chromosome of genome of Chamaesiphon sp. PCC 6605.</title>
        <authorList>
            <consortium name="US DOE Joint Genome Institute"/>
            <person name="Gugger M."/>
            <person name="Coursin T."/>
            <person name="Rippka R."/>
            <person name="Tandeau De Marsac N."/>
            <person name="Huntemann M."/>
            <person name="Wei C.-L."/>
            <person name="Han J."/>
            <person name="Detter J.C."/>
            <person name="Han C."/>
            <person name="Tapia R."/>
            <person name="Chen A."/>
            <person name="Kyrpides N."/>
            <person name="Mavromatis K."/>
            <person name="Markowitz V."/>
            <person name="Szeto E."/>
            <person name="Ivanova N."/>
            <person name="Pagani I."/>
            <person name="Pati A."/>
            <person name="Goodwin L."/>
            <person name="Nordberg H.P."/>
            <person name="Cantor M.N."/>
            <person name="Hua S.X."/>
            <person name="Woyke T."/>
            <person name="Kerfeld C.A."/>
        </authorList>
    </citation>
    <scope>NUCLEOTIDE SEQUENCE [LARGE SCALE GENOMIC DNA]</scope>
    <source>
        <strain evidence="4">ATCC 27169 / PCC 6605</strain>
    </source>
</reference>
<dbReference type="GO" id="GO:0016740">
    <property type="term" value="F:transferase activity"/>
    <property type="evidence" value="ECO:0007669"/>
    <property type="project" value="UniProtKB-KW"/>
</dbReference>
<dbReference type="InterPro" id="IPR011004">
    <property type="entry name" value="Trimer_LpxA-like_sf"/>
</dbReference>
<dbReference type="InterPro" id="IPR018357">
    <property type="entry name" value="Hexapep_transf_CS"/>
</dbReference>
<organism evidence="3 4">
    <name type="scientific">Chamaesiphon minutus (strain ATCC 27169 / PCC 6605)</name>
    <dbReference type="NCBI Taxonomy" id="1173020"/>
    <lineage>
        <taxon>Bacteria</taxon>
        <taxon>Bacillati</taxon>
        <taxon>Cyanobacteriota</taxon>
        <taxon>Cyanophyceae</taxon>
        <taxon>Gomontiellales</taxon>
        <taxon>Chamaesiphonaceae</taxon>
        <taxon>Chamaesiphon</taxon>
    </lineage>
</organism>
<keyword evidence="1" id="KW-0808">Transferase</keyword>
<dbReference type="RefSeq" id="WP_015158847.1">
    <property type="nucleotide sequence ID" value="NC_019697.1"/>
</dbReference>
<name>K9UEN5_CHAP6</name>
<evidence type="ECO:0008006" key="5">
    <source>
        <dbReference type="Google" id="ProtNLM"/>
    </source>
</evidence>
<dbReference type="HOGENOM" id="CLU_051638_7_5_3"/>